<name>A0A7W8GGC8_9DEIO</name>
<evidence type="ECO:0000313" key="1">
    <source>
        <dbReference type="EMBL" id="MBB5235179.1"/>
    </source>
</evidence>
<keyword evidence="2" id="KW-1185">Reference proteome</keyword>
<dbReference type="NCBIfam" id="NF047558">
    <property type="entry name" value="TPR_END_plus"/>
    <property type="match status" value="1"/>
</dbReference>
<organism evidence="1 2">
    <name type="scientific">Deinococcus budaensis</name>
    <dbReference type="NCBI Taxonomy" id="1665626"/>
    <lineage>
        <taxon>Bacteria</taxon>
        <taxon>Thermotogati</taxon>
        <taxon>Deinococcota</taxon>
        <taxon>Deinococci</taxon>
        <taxon>Deinococcales</taxon>
        <taxon>Deinococcaceae</taxon>
        <taxon>Deinococcus</taxon>
    </lineage>
</organism>
<dbReference type="AlphaFoldDB" id="A0A7W8GGC8"/>
<proteinExistence type="predicted"/>
<dbReference type="EMBL" id="JACHFN010000009">
    <property type="protein sequence ID" value="MBB5235179.1"/>
    <property type="molecule type" value="Genomic_DNA"/>
</dbReference>
<dbReference type="Gene3D" id="3.40.50.1820">
    <property type="entry name" value="alpha/beta hydrolase"/>
    <property type="match status" value="1"/>
</dbReference>
<gene>
    <name evidence="1" type="ORF">HNQ09_002627</name>
</gene>
<accession>A0A7W8GGC8</accession>
<sequence>MTATPFEEWQRDLFAHHGAGRLREALAVLAAPPADLTPAQRARADFWAACLHAQLGEPGAALTALERVRDRGEWLAPALLERDPDLAPLRSLPRFGALLAAWRARQREEAGRHSPSLTVWAAREAVRGTLMALHGNAQAPDSLRPLYADLTAQGWRVALAGSGQFGGPGALVWDDPAQADAEVAGWAREVGGRPVWAGFSAGAGVALRAALGGAVPASGVLAVSPSLPAGLLELTAPARVPVALVLGEADPHTPRARTLAGRLRGAGVPVNEWTHPGGHTHPDGWAALRAGALAWLTSAV</sequence>
<dbReference type="SUPFAM" id="SSF53474">
    <property type="entry name" value="alpha/beta-Hydrolases"/>
    <property type="match status" value="1"/>
</dbReference>
<dbReference type="Proteomes" id="UP000525389">
    <property type="component" value="Unassembled WGS sequence"/>
</dbReference>
<evidence type="ECO:0000313" key="2">
    <source>
        <dbReference type="Proteomes" id="UP000525389"/>
    </source>
</evidence>
<dbReference type="InterPro" id="IPR029058">
    <property type="entry name" value="AB_hydrolase_fold"/>
</dbReference>
<protein>
    <recommendedName>
        <fullName evidence="3">Alpha/beta hydrolase</fullName>
    </recommendedName>
</protein>
<reference evidence="1 2" key="1">
    <citation type="submission" date="2020-08" db="EMBL/GenBank/DDBJ databases">
        <title>Genomic Encyclopedia of Type Strains, Phase IV (KMG-IV): sequencing the most valuable type-strain genomes for metagenomic binning, comparative biology and taxonomic classification.</title>
        <authorList>
            <person name="Goeker M."/>
        </authorList>
    </citation>
    <scope>NUCLEOTIDE SEQUENCE [LARGE SCALE GENOMIC DNA]</scope>
    <source>
        <strain evidence="1 2">DSM 101791</strain>
    </source>
</reference>
<dbReference type="RefSeq" id="WP_184029958.1">
    <property type="nucleotide sequence ID" value="NZ_JACHFN010000009.1"/>
</dbReference>
<evidence type="ECO:0008006" key="3">
    <source>
        <dbReference type="Google" id="ProtNLM"/>
    </source>
</evidence>
<comment type="caution">
    <text evidence="1">The sequence shown here is derived from an EMBL/GenBank/DDBJ whole genome shotgun (WGS) entry which is preliminary data.</text>
</comment>